<gene>
    <name evidence="2" type="ORF">NK6_250</name>
</gene>
<dbReference type="Pfam" id="PF13358">
    <property type="entry name" value="DDE_3"/>
    <property type="match status" value="1"/>
</dbReference>
<dbReference type="InterPro" id="IPR038717">
    <property type="entry name" value="Tc1-like_DDE_dom"/>
</dbReference>
<proteinExistence type="predicted"/>
<dbReference type="GO" id="GO:0003676">
    <property type="term" value="F:nucleic acid binding"/>
    <property type="evidence" value="ECO:0007669"/>
    <property type="project" value="InterPro"/>
</dbReference>
<feature type="domain" description="Tc1-like transposase DDE" evidence="1">
    <location>
        <begin position="179"/>
        <end position="323"/>
    </location>
</feature>
<evidence type="ECO:0000313" key="2">
    <source>
        <dbReference type="EMBL" id="BAR53438.1"/>
    </source>
</evidence>
<dbReference type="Proteomes" id="UP000063308">
    <property type="component" value="Chromosome"/>
</dbReference>
<dbReference type="InterPro" id="IPR012337">
    <property type="entry name" value="RNaseH-like_sf"/>
</dbReference>
<dbReference type="AlphaFoldDB" id="A0A0E4BK15"/>
<accession>A0A0E4BK15</accession>
<evidence type="ECO:0000259" key="1">
    <source>
        <dbReference type="Pfam" id="PF13358"/>
    </source>
</evidence>
<organism evidence="2 3">
    <name type="scientific">Bradyrhizobium diazoefficiens</name>
    <dbReference type="NCBI Taxonomy" id="1355477"/>
    <lineage>
        <taxon>Bacteria</taxon>
        <taxon>Pseudomonadati</taxon>
        <taxon>Pseudomonadota</taxon>
        <taxon>Alphaproteobacteria</taxon>
        <taxon>Hyphomicrobiales</taxon>
        <taxon>Nitrobacteraceae</taxon>
        <taxon>Bradyrhizobium</taxon>
    </lineage>
</organism>
<dbReference type="Gene3D" id="3.30.420.10">
    <property type="entry name" value="Ribonuclease H-like superfamily/Ribonuclease H"/>
    <property type="match status" value="1"/>
</dbReference>
<dbReference type="InterPro" id="IPR036397">
    <property type="entry name" value="RNaseH_sf"/>
</dbReference>
<evidence type="ECO:0000313" key="3">
    <source>
        <dbReference type="Proteomes" id="UP000063308"/>
    </source>
</evidence>
<sequence length="498" mass="56727">MANGVVRGRPIAPLVLSPQERAYLERQVRRHRVARSLSERCRAILRCADGLPSKSVAAELGLHEHTIGKWRRRFLKDRCDGLLDEARPGRPRTINDDQVAEVIERTLRTTPADATHWSIRSMAAETGFSHTTIRRMWAAFGLQPHRGQTFKLSSDPLFVDKVRDIVGLYLSPPNRALVLSIDEKSQIQALDREQPVLPMMPGVPERRTHSYVRHGTTSLFAALDVASGFVIGKCYKRHRAIEFLKFLKEIDAQVPEGIDVHIVMDNYATHKTPKIKAWLARRPHYHVHFTPTSASWINQVERWFAELTRKQIQRGVHTSVRQLEADIRTFIDLHNRHPKPFKWTKSADQILASVKRFCHKALGLKRRCASILRVCRATSDVMPRNRAGASEFGLCNLITELQDEPRNAVHDRTARAARYRRVSESRQAGGVAQRPGIWIARARQCSTAAGRPAQQSHRHAERCWCRRSTPGRNWRATGEIQPKWLRGRGSVLGQLGAE</sequence>
<dbReference type="SUPFAM" id="SSF46689">
    <property type="entry name" value="Homeodomain-like"/>
    <property type="match status" value="1"/>
</dbReference>
<dbReference type="InterPro" id="IPR009057">
    <property type="entry name" value="Homeodomain-like_sf"/>
</dbReference>
<dbReference type="SUPFAM" id="SSF53098">
    <property type="entry name" value="Ribonuclease H-like"/>
    <property type="match status" value="1"/>
</dbReference>
<dbReference type="InterPro" id="IPR052702">
    <property type="entry name" value="MscS-like_channel"/>
</dbReference>
<reference evidence="2 3" key="1">
    <citation type="submission" date="2014-11" db="EMBL/GenBank/DDBJ databases">
        <title>Symbiosis island explosion on the genome of extra-slow-growing strains of soybean bradyrhizobia with massive insertion sequences.</title>
        <authorList>
            <person name="Iida T."/>
            <person name="Minamisawa K."/>
        </authorList>
    </citation>
    <scope>NUCLEOTIDE SEQUENCE [LARGE SCALE GENOMIC DNA]</scope>
    <source>
        <strain evidence="2 3">NK6</strain>
    </source>
</reference>
<dbReference type="PANTHER" id="PTHR30347:SF1">
    <property type="entry name" value="MECHANOSENSITIVE CHANNEL MSCK"/>
    <property type="match status" value="1"/>
</dbReference>
<dbReference type="NCBIfam" id="NF033545">
    <property type="entry name" value="transpos_IS630"/>
    <property type="match status" value="1"/>
</dbReference>
<dbReference type="EMBL" id="AP014685">
    <property type="protein sequence ID" value="BAR53438.1"/>
    <property type="molecule type" value="Genomic_DNA"/>
</dbReference>
<protein>
    <submittedName>
        <fullName evidence="2">Putative transposase</fullName>
    </submittedName>
</protein>
<dbReference type="InterPro" id="IPR047655">
    <property type="entry name" value="Transpos_IS630-like"/>
</dbReference>
<dbReference type="PANTHER" id="PTHR30347">
    <property type="entry name" value="POTASSIUM CHANNEL RELATED"/>
    <property type="match status" value="1"/>
</dbReference>
<name>A0A0E4BK15_9BRAD</name>
<dbReference type="Pfam" id="PF13565">
    <property type="entry name" value="HTH_32"/>
    <property type="match status" value="1"/>
</dbReference>